<dbReference type="InterPro" id="IPR054202">
    <property type="entry name" value="DUF6907"/>
</dbReference>
<accession>A0ABW8H714</accession>
<dbReference type="Proteomes" id="UP001617907">
    <property type="component" value="Unassembled WGS sequence"/>
</dbReference>
<gene>
    <name evidence="1" type="ORF">ACIQFM_09830</name>
</gene>
<evidence type="ECO:0000313" key="2">
    <source>
        <dbReference type="Proteomes" id="UP001617907"/>
    </source>
</evidence>
<name>A0ABW8H714_9ACTN</name>
<dbReference type="Pfam" id="PF21848">
    <property type="entry name" value="DUF6907"/>
    <property type="match status" value="1"/>
</dbReference>
<dbReference type="RefSeq" id="WP_350890770.1">
    <property type="nucleotide sequence ID" value="NZ_JBEOTR010000011.1"/>
</dbReference>
<sequence length="134" mass="14572">MSTLQPNPRYSQGTVTLQTIDQGEVTVPEPAWCVGHDHEQVVHLADLTHTGPSATAGAVTARYGRIPVLEDVHITQAPHAVRQREPGPLLSIRLAVDVTVAPEDARNITQALRISIARIERAIADTAHLRGEKR</sequence>
<reference evidence="1 2" key="1">
    <citation type="submission" date="2024-10" db="EMBL/GenBank/DDBJ databases">
        <title>The Natural Products Discovery Center: Release of the First 8490 Sequenced Strains for Exploring Actinobacteria Biosynthetic Diversity.</title>
        <authorList>
            <person name="Kalkreuter E."/>
            <person name="Kautsar S.A."/>
            <person name="Yang D."/>
            <person name="Bader C.D."/>
            <person name="Teijaro C.N."/>
            <person name="Fluegel L."/>
            <person name="Davis C.M."/>
            <person name="Simpson J.R."/>
            <person name="Lauterbach L."/>
            <person name="Steele A.D."/>
            <person name="Gui C."/>
            <person name="Meng S."/>
            <person name="Li G."/>
            <person name="Viehrig K."/>
            <person name="Ye F."/>
            <person name="Su P."/>
            <person name="Kiefer A.F."/>
            <person name="Nichols A."/>
            <person name="Cepeda A.J."/>
            <person name="Yan W."/>
            <person name="Fan B."/>
            <person name="Jiang Y."/>
            <person name="Adhikari A."/>
            <person name="Zheng C.-J."/>
            <person name="Schuster L."/>
            <person name="Cowan T.M."/>
            <person name="Smanski M.J."/>
            <person name="Chevrette M.G."/>
            <person name="De Carvalho L.P.S."/>
            <person name="Shen B."/>
        </authorList>
    </citation>
    <scope>NUCLEOTIDE SEQUENCE [LARGE SCALE GENOMIC DNA]</scope>
    <source>
        <strain evidence="1 2">NPDC093086</strain>
    </source>
</reference>
<keyword evidence="2" id="KW-1185">Reference proteome</keyword>
<organism evidence="1 2">
    <name type="scientific">Streptomyces ardesiacus</name>
    <dbReference type="NCBI Taxonomy" id="285564"/>
    <lineage>
        <taxon>Bacteria</taxon>
        <taxon>Bacillati</taxon>
        <taxon>Actinomycetota</taxon>
        <taxon>Actinomycetes</taxon>
        <taxon>Kitasatosporales</taxon>
        <taxon>Streptomycetaceae</taxon>
        <taxon>Streptomyces</taxon>
    </lineage>
</organism>
<protein>
    <submittedName>
        <fullName evidence="1">DUF6907 domain-containing protein</fullName>
    </submittedName>
</protein>
<dbReference type="EMBL" id="JBIVPC010000005">
    <property type="protein sequence ID" value="MFJ6036549.1"/>
    <property type="molecule type" value="Genomic_DNA"/>
</dbReference>
<comment type="caution">
    <text evidence="1">The sequence shown here is derived from an EMBL/GenBank/DDBJ whole genome shotgun (WGS) entry which is preliminary data.</text>
</comment>
<proteinExistence type="predicted"/>
<evidence type="ECO:0000313" key="1">
    <source>
        <dbReference type="EMBL" id="MFJ6036549.1"/>
    </source>
</evidence>